<evidence type="ECO:0000256" key="1">
    <source>
        <dbReference type="ARBA" id="ARBA00022679"/>
    </source>
</evidence>
<dbReference type="InterPro" id="IPR043130">
    <property type="entry name" value="CDP-OH_PTrfase_TM_dom"/>
</dbReference>
<evidence type="ECO:0000256" key="3">
    <source>
        <dbReference type="SAM" id="Phobius"/>
    </source>
</evidence>
<proteinExistence type="inferred from homology"/>
<dbReference type="InterPro" id="IPR048254">
    <property type="entry name" value="CDP_ALCOHOL_P_TRANSF_CS"/>
</dbReference>
<name>A0A0S4R9W5_CAMHY</name>
<evidence type="ECO:0000313" key="4">
    <source>
        <dbReference type="EMBL" id="CUU77637.1"/>
    </source>
</evidence>
<keyword evidence="3" id="KW-1133">Transmembrane helix</keyword>
<keyword evidence="5" id="KW-1185">Reference proteome</keyword>
<dbReference type="EMBL" id="FAVB01000002">
    <property type="protein sequence ID" value="CUU77637.1"/>
    <property type="molecule type" value="Genomic_DNA"/>
</dbReference>
<evidence type="ECO:0000256" key="2">
    <source>
        <dbReference type="RuleBase" id="RU003750"/>
    </source>
</evidence>
<comment type="caution">
    <text evidence="4">The sequence shown here is derived from an EMBL/GenBank/DDBJ whole genome shotgun (WGS) entry which is preliminary data.</text>
</comment>
<dbReference type="Proteomes" id="UP000052237">
    <property type="component" value="Unassembled WGS sequence"/>
</dbReference>
<dbReference type="PROSITE" id="PS00379">
    <property type="entry name" value="CDP_ALCOHOL_P_TRANSF"/>
    <property type="match status" value="1"/>
</dbReference>
<feature type="transmembrane region" description="Helical" evidence="3">
    <location>
        <begin position="127"/>
        <end position="147"/>
    </location>
</feature>
<reference evidence="4 5" key="1">
    <citation type="submission" date="2015-11" db="EMBL/GenBank/DDBJ databases">
        <authorList>
            <consortium name="Pathogen Informatics"/>
        </authorList>
    </citation>
    <scope>NUCLEOTIDE SEQUENCE [LARGE SCALE GENOMIC DNA]</scope>
    <source>
        <strain evidence="4 5">006A-0059</strain>
    </source>
</reference>
<protein>
    <submittedName>
        <fullName evidence="4">Archaetidylserine synthase</fullName>
    </submittedName>
</protein>
<dbReference type="GO" id="GO:0016780">
    <property type="term" value="F:phosphotransferase activity, for other substituted phosphate groups"/>
    <property type="evidence" value="ECO:0007669"/>
    <property type="project" value="InterPro"/>
</dbReference>
<dbReference type="GO" id="GO:0016020">
    <property type="term" value="C:membrane"/>
    <property type="evidence" value="ECO:0007669"/>
    <property type="project" value="InterPro"/>
</dbReference>
<dbReference type="RefSeq" id="WP_059431840.1">
    <property type="nucleotide sequence ID" value="NZ_FAUU01000001.1"/>
</dbReference>
<dbReference type="GO" id="GO:0008654">
    <property type="term" value="P:phospholipid biosynthetic process"/>
    <property type="evidence" value="ECO:0007669"/>
    <property type="project" value="InterPro"/>
</dbReference>
<keyword evidence="1 2" id="KW-0808">Transferase</keyword>
<keyword evidence="3" id="KW-0472">Membrane</keyword>
<accession>A0A0S4R9W5</accession>
<comment type="similarity">
    <text evidence="2">Belongs to the CDP-alcohol phosphatidyltransferase class-I family.</text>
</comment>
<dbReference type="InterPro" id="IPR000462">
    <property type="entry name" value="CDP-OH_P_trans"/>
</dbReference>
<feature type="transmembrane region" description="Helical" evidence="3">
    <location>
        <begin position="168"/>
        <end position="189"/>
    </location>
</feature>
<gene>
    <name evidence="4" type="ORF">ERS686654_00878</name>
</gene>
<sequence length="228" mass="27259">MDLDEKLKKRQRLETKSMYPIEYIYRILIVRKFLLIPLAKSGIHPVAVTAVNCIIFPLVLFFIYYHYYTLAAIFIQVYAIIDHADGTLARYTDKKTWIGSRLDRFNDNVFFNVIFIFIAIAENLSIYLALMVIVCMNLHGFIAMFYLQKELRKLKQIRRFGLKKWFMDRNFILGIDCSLMLSTVSLFLLFGWFKALFFIISFMYVFDIIYRIIELKVNQNLEKKEHYE</sequence>
<dbReference type="AlphaFoldDB" id="A0A0S4R9W5"/>
<organism evidence="4 5">
    <name type="scientific">Campylobacter hyointestinalis subsp. hyointestinalis</name>
    <dbReference type="NCBI Taxonomy" id="91352"/>
    <lineage>
        <taxon>Bacteria</taxon>
        <taxon>Pseudomonadati</taxon>
        <taxon>Campylobacterota</taxon>
        <taxon>Epsilonproteobacteria</taxon>
        <taxon>Campylobacterales</taxon>
        <taxon>Campylobacteraceae</taxon>
        <taxon>Campylobacter</taxon>
    </lineage>
</organism>
<feature type="transmembrane region" description="Helical" evidence="3">
    <location>
        <begin position="105"/>
        <end position="121"/>
    </location>
</feature>
<dbReference type="Pfam" id="PF01066">
    <property type="entry name" value="CDP-OH_P_transf"/>
    <property type="match status" value="1"/>
</dbReference>
<feature type="transmembrane region" description="Helical" evidence="3">
    <location>
        <begin position="195"/>
        <end position="213"/>
    </location>
</feature>
<keyword evidence="3" id="KW-0812">Transmembrane</keyword>
<dbReference type="Gene3D" id="1.20.120.1760">
    <property type="match status" value="1"/>
</dbReference>
<evidence type="ECO:0000313" key="5">
    <source>
        <dbReference type="Proteomes" id="UP000052237"/>
    </source>
</evidence>